<keyword evidence="3" id="KW-1185">Reference proteome</keyword>
<dbReference type="InterPro" id="IPR050887">
    <property type="entry name" value="Beta-mannosidase_GH2"/>
</dbReference>
<accession>A0A8A7KC72</accession>
<dbReference type="RefSeq" id="WP_230869297.1">
    <property type="nucleotide sequence ID" value="NZ_CP046640.1"/>
</dbReference>
<reference evidence="2" key="1">
    <citation type="submission" date="2019-12" db="EMBL/GenBank/DDBJ databases">
        <authorList>
            <person name="zhang j."/>
            <person name="sun C.M."/>
        </authorList>
    </citation>
    <scope>NUCLEOTIDE SEQUENCE</scope>
    <source>
        <strain evidence="2">NS-1</strain>
    </source>
</reference>
<dbReference type="Gene3D" id="3.20.20.80">
    <property type="entry name" value="Glycosidases"/>
    <property type="match status" value="1"/>
</dbReference>
<dbReference type="PANTHER" id="PTHR43730:SF1">
    <property type="entry name" value="BETA-MANNOSIDASE"/>
    <property type="match status" value="1"/>
</dbReference>
<name>A0A8A7KC72_9FIRM</name>
<organism evidence="2 3">
    <name type="scientific">Iocasia fonsfrigidae</name>
    <dbReference type="NCBI Taxonomy" id="2682810"/>
    <lineage>
        <taxon>Bacteria</taxon>
        <taxon>Bacillati</taxon>
        <taxon>Bacillota</taxon>
        <taxon>Clostridia</taxon>
        <taxon>Halanaerobiales</taxon>
        <taxon>Halanaerobiaceae</taxon>
        <taxon>Iocasia</taxon>
    </lineage>
</organism>
<dbReference type="AlphaFoldDB" id="A0A8A7KC72"/>
<proteinExistence type="predicted"/>
<protein>
    <recommendedName>
        <fullName evidence="4">Beta-mannosidase</fullName>
    </recommendedName>
</protein>
<dbReference type="GO" id="GO:0004567">
    <property type="term" value="F:beta-mannosidase activity"/>
    <property type="evidence" value="ECO:0007669"/>
    <property type="project" value="TreeGrafter"/>
</dbReference>
<dbReference type="EMBL" id="CP046640">
    <property type="protein sequence ID" value="QTL97675.1"/>
    <property type="molecule type" value="Genomic_DNA"/>
</dbReference>
<keyword evidence="1" id="KW-0326">Glycosidase</keyword>
<evidence type="ECO:0000313" key="3">
    <source>
        <dbReference type="Proteomes" id="UP000665020"/>
    </source>
</evidence>
<keyword evidence="1" id="KW-0378">Hydrolase</keyword>
<sequence>MPWSDYKKLFDELLAGIVAKHDPGTDYWPGSPHSPIGDRNNFYNSCCGDAHVWDIWHGKKPFEWYRNCEHRFNSEFGFQSFPEPKTVYNYTLAKDRNISSYIMEEHQRSGIGNTTIIQYMLDWFRLPTSFDNQLWLSQILQGLGVKYAVEHWRRGMPWGMGTLYWQLNDNWPGASWSSIDYYGRWKALHYMA</sequence>
<dbReference type="SUPFAM" id="SSF51445">
    <property type="entry name" value="(Trans)glycosidases"/>
    <property type="match status" value="1"/>
</dbReference>
<dbReference type="KEGG" id="ifn:GM661_06585"/>
<dbReference type="GO" id="GO:0006516">
    <property type="term" value="P:glycoprotein catabolic process"/>
    <property type="evidence" value="ECO:0007669"/>
    <property type="project" value="TreeGrafter"/>
</dbReference>
<evidence type="ECO:0000256" key="1">
    <source>
        <dbReference type="ARBA" id="ARBA00023295"/>
    </source>
</evidence>
<evidence type="ECO:0000313" key="2">
    <source>
        <dbReference type="EMBL" id="QTL97675.1"/>
    </source>
</evidence>
<dbReference type="Proteomes" id="UP000665020">
    <property type="component" value="Chromosome"/>
</dbReference>
<gene>
    <name evidence="2" type="ORF">GM661_06585</name>
</gene>
<dbReference type="InterPro" id="IPR017853">
    <property type="entry name" value="GH"/>
</dbReference>
<evidence type="ECO:0008006" key="4">
    <source>
        <dbReference type="Google" id="ProtNLM"/>
    </source>
</evidence>
<dbReference type="PANTHER" id="PTHR43730">
    <property type="entry name" value="BETA-MANNOSIDASE"/>
    <property type="match status" value="1"/>
</dbReference>